<dbReference type="PROSITE" id="PS51257">
    <property type="entry name" value="PROKAR_LIPOPROTEIN"/>
    <property type="match status" value="1"/>
</dbReference>
<evidence type="ECO:0000313" key="2">
    <source>
        <dbReference type="Proteomes" id="UP000632273"/>
    </source>
</evidence>
<dbReference type="EMBL" id="BMHT01000008">
    <property type="protein sequence ID" value="GGF24764.1"/>
    <property type="molecule type" value="Genomic_DNA"/>
</dbReference>
<organism evidence="1 2">
    <name type="scientific">Hymenobacter cavernae</name>
    <dbReference type="NCBI Taxonomy" id="2044852"/>
    <lineage>
        <taxon>Bacteria</taxon>
        <taxon>Pseudomonadati</taxon>
        <taxon>Bacteroidota</taxon>
        <taxon>Cytophagia</taxon>
        <taxon>Cytophagales</taxon>
        <taxon>Hymenobacteraceae</taxon>
        <taxon>Hymenobacter</taxon>
    </lineage>
</organism>
<keyword evidence="2" id="KW-1185">Reference proteome</keyword>
<accession>A0ABQ1UQI8</accession>
<protein>
    <submittedName>
        <fullName evidence="1">Uncharacterized protein</fullName>
    </submittedName>
</protein>
<gene>
    <name evidence="1" type="ORF">GCM10011383_40420</name>
</gene>
<comment type="caution">
    <text evidence="1">The sequence shown here is derived from an EMBL/GenBank/DDBJ whole genome shotgun (WGS) entry which is preliminary data.</text>
</comment>
<proteinExistence type="predicted"/>
<sequence>MDCLKYCASLLIMVLVICSCDNLVDSRKTISSENRVLKTVKIDTSGGRTTVSYIYKVRNFMFEGKYKMRFEFLRKGEVSKGGTRGDTLYRYGDTLMLGNADEIDSPVYKKFSFKSRFEDFKVNDLYKGGLARPDFSTDKNAKYFITRIKEGCENTKPDFAGHYTIVEWGCGSACQEMAIVDRINGKILFSKIPFDTADGHCGVDYRVDSRMLIVNTEALSGSWGYEPGYKRYDFWRVPAVYEMKNGQLKKVE</sequence>
<dbReference type="Proteomes" id="UP000632273">
    <property type="component" value="Unassembled WGS sequence"/>
</dbReference>
<reference evidence="2" key="1">
    <citation type="journal article" date="2019" name="Int. J. Syst. Evol. Microbiol.">
        <title>The Global Catalogue of Microorganisms (GCM) 10K type strain sequencing project: providing services to taxonomists for standard genome sequencing and annotation.</title>
        <authorList>
            <consortium name="The Broad Institute Genomics Platform"/>
            <consortium name="The Broad Institute Genome Sequencing Center for Infectious Disease"/>
            <person name="Wu L."/>
            <person name="Ma J."/>
        </authorList>
    </citation>
    <scope>NUCLEOTIDE SEQUENCE [LARGE SCALE GENOMIC DNA]</scope>
    <source>
        <strain evidence="2">CGMCC 1.15197</strain>
    </source>
</reference>
<dbReference type="RefSeq" id="WP_188815868.1">
    <property type="nucleotide sequence ID" value="NZ_BMHT01000008.1"/>
</dbReference>
<evidence type="ECO:0000313" key="1">
    <source>
        <dbReference type="EMBL" id="GGF24764.1"/>
    </source>
</evidence>
<name>A0ABQ1UQI8_9BACT</name>